<evidence type="ECO:0000256" key="6">
    <source>
        <dbReference type="ARBA" id="ARBA00022989"/>
    </source>
</evidence>
<evidence type="ECO:0000256" key="1">
    <source>
        <dbReference type="ARBA" id="ARBA00004429"/>
    </source>
</evidence>
<feature type="domain" description="Tripartite ATP-independent periplasmic transporters DctQ component" evidence="10">
    <location>
        <begin position="19"/>
        <end position="148"/>
    </location>
</feature>
<protein>
    <submittedName>
        <fullName evidence="11">TRAP transporter small permease</fullName>
    </submittedName>
</protein>
<gene>
    <name evidence="11" type="ORF">ACFO3P_00325</name>
</gene>
<evidence type="ECO:0000256" key="2">
    <source>
        <dbReference type="ARBA" id="ARBA00022448"/>
    </source>
</evidence>
<sequence length="155" mass="17410">MNKRTPIEGYVCVLLFAIMTITMFIEVIARYIFNASQPWTGELSRYLFVWFIFISASYAAAEKAHIKVETIHELLPEKVKGIANTVGNCIWLGLTILVTYLGIDYAMSMFGSTSIALKIPLGIIYFGIPIGYGLMSIRIIIQIIKSFQSKEKNAT</sequence>
<dbReference type="PANTHER" id="PTHR35011:SF2">
    <property type="entry name" value="2,3-DIKETO-L-GULONATE TRAP TRANSPORTER SMALL PERMEASE PROTEIN YIAM"/>
    <property type="match status" value="1"/>
</dbReference>
<accession>A0ABV9JSI8</accession>
<evidence type="ECO:0000256" key="8">
    <source>
        <dbReference type="ARBA" id="ARBA00038436"/>
    </source>
</evidence>
<organism evidence="11 12">
    <name type="scientific">Oceanobacillus aidingensis</name>
    <dbReference type="NCBI Taxonomy" id="645964"/>
    <lineage>
        <taxon>Bacteria</taxon>
        <taxon>Bacillati</taxon>
        <taxon>Bacillota</taxon>
        <taxon>Bacilli</taxon>
        <taxon>Bacillales</taxon>
        <taxon>Bacillaceae</taxon>
        <taxon>Oceanobacillus</taxon>
    </lineage>
</organism>
<comment type="caution">
    <text evidence="11">The sequence shown here is derived from an EMBL/GenBank/DDBJ whole genome shotgun (WGS) entry which is preliminary data.</text>
</comment>
<keyword evidence="7 9" id="KW-0472">Membrane</keyword>
<keyword evidence="4" id="KW-0997">Cell inner membrane</keyword>
<reference evidence="12" key="1">
    <citation type="journal article" date="2019" name="Int. J. Syst. Evol. Microbiol.">
        <title>The Global Catalogue of Microorganisms (GCM) 10K type strain sequencing project: providing services to taxonomists for standard genome sequencing and annotation.</title>
        <authorList>
            <consortium name="The Broad Institute Genomics Platform"/>
            <consortium name="The Broad Institute Genome Sequencing Center for Infectious Disease"/>
            <person name="Wu L."/>
            <person name="Ma J."/>
        </authorList>
    </citation>
    <scope>NUCLEOTIDE SEQUENCE [LARGE SCALE GENOMIC DNA]</scope>
    <source>
        <strain evidence="12">CCUG 37257</strain>
    </source>
</reference>
<evidence type="ECO:0000313" key="12">
    <source>
        <dbReference type="Proteomes" id="UP001595988"/>
    </source>
</evidence>
<evidence type="ECO:0000313" key="11">
    <source>
        <dbReference type="EMBL" id="MFC4660677.1"/>
    </source>
</evidence>
<dbReference type="EMBL" id="JBHSFT010000001">
    <property type="protein sequence ID" value="MFC4660677.1"/>
    <property type="molecule type" value="Genomic_DNA"/>
</dbReference>
<evidence type="ECO:0000256" key="3">
    <source>
        <dbReference type="ARBA" id="ARBA00022475"/>
    </source>
</evidence>
<dbReference type="RefSeq" id="WP_256705364.1">
    <property type="nucleotide sequence ID" value="NZ_JBHSFT010000001.1"/>
</dbReference>
<keyword evidence="2" id="KW-0813">Transport</keyword>
<keyword evidence="5 9" id="KW-0812">Transmembrane</keyword>
<evidence type="ECO:0000259" key="10">
    <source>
        <dbReference type="Pfam" id="PF04290"/>
    </source>
</evidence>
<comment type="similarity">
    <text evidence="8">Belongs to the TRAP transporter small permease family.</text>
</comment>
<evidence type="ECO:0000256" key="5">
    <source>
        <dbReference type="ARBA" id="ARBA00022692"/>
    </source>
</evidence>
<feature type="transmembrane region" description="Helical" evidence="9">
    <location>
        <begin position="45"/>
        <end position="61"/>
    </location>
</feature>
<dbReference type="InterPro" id="IPR007387">
    <property type="entry name" value="TRAP_DctQ"/>
</dbReference>
<keyword evidence="12" id="KW-1185">Reference proteome</keyword>
<evidence type="ECO:0000256" key="9">
    <source>
        <dbReference type="SAM" id="Phobius"/>
    </source>
</evidence>
<keyword evidence="3" id="KW-1003">Cell membrane</keyword>
<proteinExistence type="inferred from homology"/>
<feature type="transmembrane region" description="Helical" evidence="9">
    <location>
        <begin position="12"/>
        <end position="33"/>
    </location>
</feature>
<dbReference type="InterPro" id="IPR055348">
    <property type="entry name" value="DctQ"/>
</dbReference>
<comment type="subcellular location">
    <subcellularLocation>
        <location evidence="1">Cell inner membrane</location>
        <topology evidence="1">Multi-pass membrane protein</topology>
    </subcellularLocation>
</comment>
<dbReference type="Pfam" id="PF04290">
    <property type="entry name" value="DctQ"/>
    <property type="match status" value="1"/>
</dbReference>
<evidence type="ECO:0000256" key="4">
    <source>
        <dbReference type="ARBA" id="ARBA00022519"/>
    </source>
</evidence>
<dbReference type="PANTHER" id="PTHR35011">
    <property type="entry name" value="2,3-DIKETO-L-GULONATE TRAP TRANSPORTER SMALL PERMEASE PROTEIN YIAM"/>
    <property type="match status" value="1"/>
</dbReference>
<feature type="transmembrane region" description="Helical" evidence="9">
    <location>
        <begin position="82"/>
        <end position="103"/>
    </location>
</feature>
<dbReference type="Proteomes" id="UP001595988">
    <property type="component" value="Unassembled WGS sequence"/>
</dbReference>
<feature type="transmembrane region" description="Helical" evidence="9">
    <location>
        <begin position="123"/>
        <end position="141"/>
    </location>
</feature>
<name>A0ABV9JSI8_9BACI</name>
<evidence type="ECO:0000256" key="7">
    <source>
        <dbReference type="ARBA" id="ARBA00023136"/>
    </source>
</evidence>
<keyword evidence="6 9" id="KW-1133">Transmembrane helix</keyword>